<dbReference type="EMBL" id="PJRQ01000003">
    <property type="protein sequence ID" value="PLR21098.1"/>
    <property type="molecule type" value="Genomic_DNA"/>
</dbReference>
<dbReference type="KEGG" id="cfh:C1707_13100"/>
<organism evidence="2 3">
    <name type="scientific">Caulobacter flavus</name>
    <dbReference type="NCBI Taxonomy" id="1679497"/>
    <lineage>
        <taxon>Bacteria</taxon>
        <taxon>Pseudomonadati</taxon>
        <taxon>Pseudomonadota</taxon>
        <taxon>Alphaproteobacteria</taxon>
        <taxon>Caulobacterales</taxon>
        <taxon>Caulobacteraceae</taxon>
        <taxon>Caulobacter</taxon>
    </lineage>
</organism>
<dbReference type="Proteomes" id="UP000234483">
    <property type="component" value="Unassembled WGS sequence"/>
</dbReference>
<dbReference type="OrthoDB" id="7193042at2"/>
<proteinExistence type="predicted"/>
<accession>A0A2N5D4U2</accession>
<reference evidence="1 4" key="2">
    <citation type="submission" date="2018-01" db="EMBL/GenBank/DDBJ databases">
        <title>Complete genome sequence of Caulobacter flavus RHGG3.</title>
        <authorList>
            <person name="Yang E."/>
        </authorList>
    </citation>
    <scope>NUCLEOTIDE SEQUENCE [LARGE SCALE GENOMIC DNA]</scope>
    <source>
        <strain evidence="1 4">RHGG3</strain>
    </source>
</reference>
<reference evidence="2 3" key="1">
    <citation type="submission" date="2017-12" db="EMBL/GenBank/DDBJ databases">
        <title>The genome sequence of Caulobacter flavus CGMCC1 15093.</title>
        <authorList>
            <person name="Gao J."/>
            <person name="Mao X."/>
            <person name="Sun J."/>
        </authorList>
    </citation>
    <scope>NUCLEOTIDE SEQUENCE [LARGE SCALE GENOMIC DNA]</scope>
    <source>
        <strain evidence="2 3">CGMCC1 15093</strain>
    </source>
</reference>
<protein>
    <submittedName>
        <fullName evidence="2">Uncharacterized protein</fullName>
    </submittedName>
</protein>
<evidence type="ECO:0000313" key="3">
    <source>
        <dbReference type="Proteomes" id="UP000234483"/>
    </source>
</evidence>
<name>A0A2N5D4U2_9CAUL</name>
<sequence>MTLIDRIPNLKDAELAQLLNNVRRLDVSGTPEERRRAAEVAPHLEREASRRRERVLMARRAATARF</sequence>
<dbReference type="AlphaFoldDB" id="A0A2N5D4U2"/>
<evidence type="ECO:0000313" key="2">
    <source>
        <dbReference type="EMBL" id="PLR21098.1"/>
    </source>
</evidence>
<dbReference type="RefSeq" id="WP_101711208.1">
    <property type="nucleotide sequence ID" value="NZ_CP026100.1"/>
</dbReference>
<gene>
    <name evidence="1" type="ORF">C1707_13100</name>
    <name evidence="2" type="ORF">CFHF_01190</name>
</gene>
<dbReference type="EMBL" id="CP026100">
    <property type="protein sequence ID" value="AYV47122.1"/>
    <property type="molecule type" value="Genomic_DNA"/>
</dbReference>
<dbReference type="Proteomes" id="UP000281192">
    <property type="component" value="Chromosome"/>
</dbReference>
<evidence type="ECO:0000313" key="4">
    <source>
        <dbReference type="Proteomes" id="UP000281192"/>
    </source>
</evidence>
<evidence type="ECO:0000313" key="1">
    <source>
        <dbReference type="EMBL" id="AYV47122.1"/>
    </source>
</evidence>
<keyword evidence="4" id="KW-1185">Reference proteome</keyword>